<feature type="transmembrane region" description="Helical" evidence="1">
    <location>
        <begin position="247"/>
        <end position="266"/>
    </location>
</feature>
<evidence type="ECO:0008006" key="5">
    <source>
        <dbReference type="Google" id="ProtNLM"/>
    </source>
</evidence>
<feature type="transmembrane region" description="Helical" evidence="1">
    <location>
        <begin position="326"/>
        <end position="344"/>
    </location>
</feature>
<feature type="transmembrane region" description="Helical" evidence="1">
    <location>
        <begin position="107"/>
        <end position="125"/>
    </location>
</feature>
<accession>A0ABX0U4U5</accession>
<dbReference type="EMBL" id="JAASQP010000001">
    <property type="protein sequence ID" value="NIJ23793.1"/>
    <property type="molecule type" value="Genomic_DNA"/>
</dbReference>
<comment type="caution">
    <text evidence="3">The sequence shown here is derived from an EMBL/GenBank/DDBJ whole genome shotgun (WGS) entry which is preliminary data.</text>
</comment>
<organism evidence="3 4">
    <name type="scientific">Sphingomonas japonica</name>
    <dbReference type="NCBI Taxonomy" id="511662"/>
    <lineage>
        <taxon>Bacteria</taxon>
        <taxon>Pseudomonadati</taxon>
        <taxon>Pseudomonadota</taxon>
        <taxon>Alphaproteobacteria</taxon>
        <taxon>Sphingomonadales</taxon>
        <taxon>Sphingomonadaceae</taxon>
        <taxon>Sphingomonas</taxon>
    </lineage>
</organism>
<feature type="transmembrane region" description="Helical" evidence="1">
    <location>
        <begin position="278"/>
        <end position="295"/>
    </location>
</feature>
<evidence type="ECO:0000313" key="3">
    <source>
        <dbReference type="EMBL" id="NIJ23793.1"/>
    </source>
</evidence>
<evidence type="ECO:0000313" key="4">
    <source>
        <dbReference type="Proteomes" id="UP000788153"/>
    </source>
</evidence>
<reference evidence="3 4" key="1">
    <citation type="submission" date="2020-03" db="EMBL/GenBank/DDBJ databases">
        <title>Genomic Encyclopedia of Type Strains, Phase IV (KMG-IV): sequencing the most valuable type-strain genomes for metagenomic binning, comparative biology and taxonomic classification.</title>
        <authorList>
            <person name="Goeker M."/>
        </authorList>
    </citation>
    <scope>NUCLEOTIDE SEQUENCE [LARGE SCALE GENOMIC DNA]</scope>
    <source>
        <strain evidence="3 4">DSM 22753</strain>
    </source>
</reference>
<feature type="chain" id="PRO_5047465196" description="Glycosyltransferase RgtA/B/C/D-like domain-containing protein" evidence="2">
    <location>
        <begin position="22"/>
        <end position="469"/>
    </location>
</feature>
<keyword evidence="1" id="KW-0812">Transmembrane</keyword>
<feature type="transmembrane region" description="Helical" evidence="1">
    <location>
        <begin position="301"/>
        <end position="319"/>
    </location>
</feature>
<evidence type="ECO:0000256" key="1">
    <source>
        <dbReference type="SAM" id="Phobius"/>
    </source>
</evidence>
<feature type="transmembrane region" description="Helical" evidence="1">
    <location>
        <begin position="157"/>
        <end position="186"/>
    </location>
</feature>
<keyword evidence="1" id="KW-1133">Transmembrane helix</keyword>
<proteinExistence type="predicted"/>
<evidence type="ECO:0000256" key="2">
    <source>
        <dbReference type="SAM" id="SignalP"/>
    </source>
</evidence>
<feature type="transmembrane region" description="Helical" evidence="1">
    <location>
        <begin position="78"/>
        <end position="101"/>
    </location>
</feature>
<gene>
    <name evidence="3" type="ORF">FHT01_001335</name>
</gene>
<protein>
    <recommendedName>
        <fullName evidence="5">Glycosyltransferase RgtA/B/C/D-like domain-containing protein</fullName>
    </recommendedName>
</protein>
<keyword evidence="2" id="KW-0732">Signal</keyword>
<keyword evidence="4" id="KW-1185">Reference proteome</keyword>
<feature type="transmembrane region" description="Helical" evidence="1">
    <location>
        <begin position="134"/>
        <end position="151"/>
    </location>
</feature>
<feature type="signal peptide" evidence="2">
    <location>
        <begin position="1"/>
        <end position="21"/>
    </location>
</feature>
<dbReference type="Proteomes" id="UP000788153">
    <property type="component" value="Unassembled WGS sequence"/>
</dbReference>
<name>A0ABX0U4U5_9SPHN</name>
<dbReference type="RefSeq" id="WP_208402851.1">
    <property type="nucleotide sequence ID" value="NZ_BAAAEV010000001.1"/>
</dbReference>
<feature type="transmembrane region" description="Helical" evidence="1">
    <location>
        <begin position="198"/>
        <end position="221"/>
    </location>
</feature>
<keyword evidence="1" id="KW-0472">Membrane</keyword>
<sequence length="469" mass="49353">MRTAIPSAAMRWLILLAAAIAARATTFGNPILHVDEQFYFVVADAMAKGALPFVDIWDRKPIGLFALYLPAAALGWPLGILAYQALALAFAVATAGVIGAIARRVGWERGALAAGILYLLWLNFAEGQGGQAPVFYNLPVAGAVLVLSGGASRGRAVAAMALFGLALQIKYSVVFEGIALGCWVLWQRRRDPPLALAGLAAAMIAAALLPTAAALGGYAVLGHADRFLFANFWSILDRAGDPVGEQAGNLAIVALILAPLVALAFAGRSEGAAGTPRSLIRLWLAAAITALIGFGGWFDHYALPAIAAACTCSAGFFASERRSRRAVTVFLIATFVGGQAVLALKRHERGTAAEFAALTRAVGRGNGCLLIYSGPTMLYPATGRCRVSALVFPSHLSRTREAGAVGVDQRAALAAALATRPAWVVAEAGYRGERPDIRRRLEQVLGQNYRPIGTYALGTKRITVFCIMP</sequence>